<organism evidence="2">
    <name type="scientific">Caenorhabditis remanei</name>
    <name type="common">Caenorhabditis vulgaris</name>
    <dbReference type="NCBI Taxonomy" id="31234"/>
    <lineage>
        <taxon>Eukaryota</taxon>
        <taxon>Metazoa</taxon>
        <taxon>Ecdysozoa</taxon>
        <taxon>Nematoda</taxon>
        <taxon>Chromadorea</taxon>
        <taxon>Rhabditida</taxon>
        <taxon>Rhabditina</taxon>
        <taxon>Rhabditomorpha</taxon>
        <taxon>Rhabditoidea</taxon>
        <taxon>Rhabditidae</taxon>
        <taxon>Peloderinae</taxon>
        <taxon>Caenorhabditis</taxon>
    </lineage>
</organism>
<protein>
    <submittedName>
        <fullName evidence="1">Uncharacterized protein</fullName>
    </submittedName>
</protein>
<dbReference type="KEGG" id="crq:GCK72_001301"/>
<reference evidence="1" key="1">
    <citation type="submission" date="2007-07" db="EMBL/GenBank/DDBJ databases">
        <title>PCAP assembly of the Caenorhabditis remanei genome.</title>
        <authorList>
            <consortium name="The Caenorhabditis remanei Sequencing Consortium"/>
            <person name="Wilson R.K."/>
        </authorList>
    </citation>
    <scope>NUCLEOTIDE SEQUENCE [LARGE SCALE GENOMIC DNA]</scope>
    <source>
        <strain evidence="1">PB4641</strain>
    </source>
</reference>
<dbReference type="GeneID" id="9801961"/>
<evidence type="ECO:0000313" key="1">
    <source>
        <dbReference type="EMBL" id="EFO84897.1"/>
    </source>
</evidence>
<gene>
    <name evidence="1" type="ORF">CRE_03632</name>
</gene>
<accession>E3LXD6</accession>
<dbReference type="HOGENOM" id="CLU_718101_0_0_1"/>
<dbReference type="OMA" id="NTIMAVD"/>
<dbReference type="RefSeq" id="XP_003111397.2">
    <property type="nucleotide sequence ID" value="XM_003111349.2"/>
</dbReference>
<evidence type="ECO:0000313" key="2">
    <source>
        <dbReference type="Proteomes" id="UP000008281"/>
    </source>
</evidence>
<sequence>MLSLLFKDPLTEEQNTQLFYEFQEYPQKYEHYIPDIHTKLSVYVGDHNLAQQMADKLKHEGFKFITQIHQGKPFFHDDFMSISEKPESKCLDSITDTAADMSNNFQTPIFAHPTATPVSRMERKPAVRFPPIRNDLNQLLNPLPEPSPPVPSSQQYVTMEHFEELSRKAKDQLNEFSINLMSKVEALTASASRTGIVHDHSGYTIPAPSPAAPVTAMRPPPVMAQYKAKNELIANGIRCEKCNKTVKDVEPITKLIMSVRDHVMSHFDSENPLLKRLSCRDCPDYRTNFVDDFEKHLKRHGSMTSITEKRQKLTENLLTETYLKELSQLCNQCFPEVFENAPPSINTIMAVDTPLKAKISVFPRLDRLYCSKFNIPYASTGRASLPAPLIRID</sequence>
<dbReference type="eggNOG" id="ENOG502TH2M">
    <property type="taxonomic scope" value="Eukaryota"/>
</dbReference>
<dbReference type="CTD" id="9801961"/>
<dbReference type="FunCoup" id="E3LXD6">
    <property type="interactions" value="1574"/>
</dbReference>
<keyword evidence="2" id="KW-1185">Reference proteome</keyword>
<name>E3LXD6_CAERE</name>
<dbReference type="InParanoid" id="E3LXD6"/>
<proteinExistence type="predicted"/>
<dbReference type="AlphaFoldDB" id="E3LXD6"/>
<dbReference type="EMBL" id="DS268418">
    <property type="protein sequence ID" value="EFO84897.1"/>
    <property type="molecule type" value="Genomic_DNA"/>
</dbReference>
<dbReference type="OrthoDB" id="5798663at2759"/>
<dbReference type="Proteomes" id="UP000008281">
    <property type="component" value="Unassembled WGS sequence"/>
</dbReference>